<protein>
    <submittedName>
        <fullName evidence="1">Uncharacterized protein</fullName>
    </submittedName>
</protein>
<dbReference type="EMBL" id="CP147988">
    <property type="protein sequence ID" value="WXK51066.1"/>
    <property type="molecule type" value="Genomic_DNA"/>
</dbReference>
<evidence type="ECO:0000313" key="1">
    <source>
        <dbReference type="EMBL" id="WXK51066.1"/>
    </source>
</evidence>
<dbReference type="Proteomes" id="UP001447857">
    <property type="component" value="Chromosome"/>
</dbReference>
<name>A0ABZ2QHL8_9FLAO</name>
<gene>
    <name evidence="1" type="ORF">V6624_05410</name>
</gene>
<organism evidence="1 2">
    <name type="scientific">Flavobacterium ginsenosidimutans</name>
    <dbReference type="NCBI Taxonomy" id="687844"/>
    <lineage>
        <taxon>Bacteria</taxon>
        <taxon>Pseudomonadati</taxon>
        <taxon>Bacteroidota</taxon>
        <taxon>Flavobacteriia</taxon>
        <taxon>Flavobacteriales</taxon>
        <taxon>Flavobacteriaceae</taxon>
        <taxon>Flavobacterium</taxon>
    </lineage>
</organism>
<dbReference type="RefSeq" id="WP_338841183.1">
    <property type="nucleotide sequence ID" value="NZ_CP147988.1"/>
</dbReference>
<evidence type="ECO:0000313" key="2">
    <source>
        <dbReference type="Proteomes" id="UP001447857"/>
    </source>
</evidence>
<sequence>MEEKSFFIKRSYFDNALRELVFNHNFLKFEDKDSSHELNTIFHKGEIKDFRYGIRWIKFELTYGREYQIFIRNMQDKILKITFKTYFGHKKEILHKQYSQIVDNLWDYYFADIINDFINSYNNGREFSIGDVHLSKEGISLNVSGIFNQKRVHIHWEDVRTKNYHTYFSIYSAENPVNINRGYNYHHDWNVSVLYSVIRTILRNEGIENYN</sequence>
<accession>A0ABZ2QHL8</accession>
<reference evidence="1 2" key="1">
    <citation type="submission" date="2024-02" db="EMBL/GenBank/DDBJ databases">
        <title>complete genome of Flavobacterium ginsenosidimutans Str. YTB16.</title>
        <authorList>
            <person name="Wang Q."/>
        </authorList>
    </citation>
    <scope>NUCLEOTIDE SEQUENCE [LARGE SCALE GENOMIC DNA]</scope>
    <source>
        <strain evidence="1 2">YTB16</strain>
    </source>
</reference>
<keyword evidence="2" id="KW-1185">Reference proteome</keyword>
<proteinExistence type="predicted"/>